<feature type="transmembrane region" description="Helical" evidence="1">
    <location>
        <begin position="209"/>
        <end position="228"/>
    </location>
</feature>
<evidence type="ECO:0000313" key="3">
    <source>
        <dbReference type="Proteomes" id="UP000198287"/>
    </source>
</evidence>
<feature type="transmembrane region" description="Helical" evidence="1">
    <location>
        <begin position="126"/>
        <end position="145"/>
    </location>
</feature>
<accession>A0A226EB39</accession>
<dbReference type="EMBL" id="LNIX01000005">
    <property type="protein sequence ID" value="OXA53876.1"/>
    <property type="molecule type" value="Genomic_DNA"/>
</dbReference>
<feature type="transmembrane region" description="Helical" evidence="1">
    <location>
        <begin position="93"/>
        <end position="114"/>
    </location>
</feature>
<keyword evidence="1" id="KW-0472">Membrane</keyword>
<evidence type="ECO:0000256" key="1">
    <source>
        <dbReference type="SAM" id="Phobius"/>
    </source>
</evidence>
<gene>
    <name evidence="2" type="ORF">Fcan01_10613</name>
</gene>
<sequence length="229" mass="26227">MVTLSRFDVGYPINSVLAILYGYLPHTCYAVEDSQTLIMLKCLQVEFRQVRSFLEKNLNEGQNEVPIRKIHLILVKLRLQAKRCGEFLAPQELLSIFMTMYSTGGSFFILVTVLSDRSIENSVGDLIMIAFTSIWPLLGISRLVAKIWMAVTITKEEMEIASLLKNEELQSKLGTYGTEYFSELRQVYNLLTANPTEVSFNNYVKLNNALILGVFQQIFTLFIILMQFR</sequence>
<keyword evidence="3" id="KW-1185">Reference proteome</keyword>
<evidence type="ECO:0000313" key="2">
    <source>
        <dbReference type="EMBL" id="OXA53876.1"/>
    </source>
</evidence>
<name>A0A226EB39_FOLCA</name>
<dbReference type="AlphaFoldDB" id="A0A226EB39"/>
<reference evidence="2 3" key="1">
    <citation type="submission" date="2015-12" db="EMBL/GenBank/DDBJ databases">
        <title>The genome of Folsomia candida.</title>
        <authorList>
            <person name="Faddeeva A."/>
            <person name="Derks M.F."/>
            <person name="Anvar Y."/>
            <person name="Smit S."/>
            <person name="Van Straalen N."/>
            <person name="Roelofs D."/>
        </authorList>
    </citation>
    <scope>NUCLEOTIDE SEQUENCE [LARGE SCALE GENOMIC DNA]</scope>
    <source>
        <strain evidence="2 3">VU population</strain>
        <tissue evidence="2">Whole body</tissue>
    </source>
</reference>
<keyword evidence="1" id="KW-0812">Transmembrane</keyword>
<keyword evidence="1" id="KW-1133">Transmembrane helix</keyword>
<proteinExistence type="predicted"/>
<comment type="caution">
    <text evidence="2">The sequence shown here is derived from an EMBL/GenBank/DDBJ whole genome shotgun (WGS) entry which is preliminary data.</text>
</comment>
<protein>
    <submittedName>
        <fullName evidence="2">Uncharacterized protein</fullName>
    </submittedName>
</protein>
<dbReference type="Proteomes" id="UP000198287">
    <property type="component" value="Unassembled WGS sequence"/>
</dbReference>
<organism evidence="2 3">
    <name type="scientific">Folsomia candida</name>
    <name type="common">Springtail</name>
    <dbReference type="NCBI Taxonomy" id="158441"/>
    <lineage>
        <taxon>Eukaryota</taxon>
        <taxon>Metazoa</taxon>
        <taxon>Ecdysozoa</taxon>
        <taxon>Arthropoda</taxon>
        <taxon>Hexapoda</taxon>
        <taxon>Collembola</taxon>
        <taxon>Entomobryomorpha</taxon>
        <taxon>Isotomoidea</taxon>
        <taxon>Isotomidae</taxon>
        <taxon>Proisotominae</taxon>
        <taxon>Folsomia</taxon>
    </lineage>
</organism>